<comment type="caution">
    <text evidence="2">The sequence shown here is derived from an EMBL/GenBank/DDBJ whole genome shotgun (WGS) entry which is preliminary data.</text>
</comment>
<dbReference type="Proteomes" id="UP001320876">
    <property type="component" value="Unassembled WGS sequence"/>
</dbReference>
<keyword evidence="1" id="KW-0175">Coiled coil</keyword>
<feature type="coiled-coil region" evidence="1">
    <location>
        <begin position="75"/>
        <end position="109"/>
    </location>
</feature>
<gene>
    <name evidence="2" type="ORF">OKA05_27225</name>
</gene>
<protein>
    <submittedName>
        <fullName evidence="2">Uncharacterized protein</fullName>
    </submittedName>
</protein>
<dbReference type="EMBL" id="JAPDDT010000023">
    <property type="protein sequence ID" value="MCW1926276.1"/>
    <property type="molecule type" value="Genomic_DNA"/>
</dbReference>
<keyword evidence="3" id="KW-1185">Reference proteome</keyword>
<proteinExistence type="predicted"/>
<evidence type="ECO:0000313" key="2">
    <source>
        <dbReference type="EMBL" id="MCW1926276.1"/>
    </source>
</evidence>
<accession>A0ABT3GS19</accession>
<name>A0ABT3GS19_9BACT</name>
<organism evidence="2 3">
    <name type="scientific">Luteolibacter arcticus</name>
    <dbReference type="NCBI Taxonomy" id="1581411"/>
    <lineage>
        <taxon>Bacteria</taxon>
        <taxon>Pseudomonadati</taxon>
        <taxon>Verrucomicrobiota</taxon>
        <taxon>Verrucomicrobiia</taxon>
        <taxon>Verrucomicrobiales</taxon>
        <taxon>Verrucomicrobiaceae</taxon>
        <taxon>Luteolibacter</taxon>
    </lineage>
</organism>
<evidence type="ECO:0000313" key="3">
    <source>
        <dbReference type="Proteomes" id="UP001320876"/>
    </source>
</evidence>
<reference evidence="2 3" key="1">
    <citation type="submission" date="2022-10" db="EMBL/GenBank/DDBJ databases">
        <title>Luteolibacter arcticus strain CCTCC AB 2014275, whole genome shotgun sequencing project.</title>
        <authorList>
            <person name="Zhao G."/>
            <person name="Shen L."/>
        </authorList>
    </citation>
    <scope>NUCLEOTIDE SEQUENCE [LARGE SCALE GENOMIC DNA]</scope>
    <source>
        <strain evidence="2 3">CCTCC AB 2014275</strain>
    </source>
</reference>
<dbReference type="RefSeq" id="WP_264490384.1">
    <property type="nucleotide sequence ID" value="NZ_JAPDDT010000023.1"/>
</dbReference>
<sequence length="312" mass="31937">MASGNDKEVRIGISADTAGADEAKKALEGVKAAAEGAAEAGRDFSQVSTQDLQDYKKDYAPTGADTPEPYYVAVLDELAKREKAVAEEAAKATTEIEKQTKALEEQAAAQVNLSESAKAAGVAAFDAAWQAGASVEEATEASKKATDEAVERAAVIENLAKQEAELRKKNVEAIDETTDGTRELTEESKQLRTLLIGQGLAQAGEVFGMMAGGLKDASEALRETNPEMAEAAAQGAKIVSVLGAAASGAGAGMLVFGPAGAAVGALIPLIGQGQGRSHGGEHRGAGGCARTVQRKLWQEGCGPAAQPEQADG</sequence>
<evidence type="ECO:0000256" key="1">
    <source>
        <dbReference type="SAM" id="Coils"/>
    </source>
</evidence>